<keyword evidence="3" id="KW-0378">Hydrolase</keyword>
<dbReference type="GO" id="GO:0005730">
    <property type="term" value="C:nucleolus"/>
    <property type="evidence" value="ECO:0007669"/>
    <property type="project" value="Ensembl"/>
</dbReference>
<feature type="region of interest" description="Disordered" evidence="7">
    <location>
        <begin position="1"/>
        <end position="33"/>
    </location>
</feature>
<dbReference type="InterPro" id="IPR027417">
    <property type="entry name" value="P-loop_NTPase"/>
</dbReference>
<name>A0A8C5RUZ0_LATLA</name>
<reference evidence="11" key="1">
    <citation type="submission" date="2025-08" db="UniProtKB">
        <authorList>
            <consortium name="Ensembl"/>
        </authorList>
    </citation>
    <scope>IDENTIFICATION</scope>
</reference>
<organism evidence="11 12">
    <name type="scientific">Laticauda laticaudata</name>
    <name type="common">Blue-ringed sea krait</name>
    <name type="synonym">Blue-lipped sea krait</name>
    <dbReference type="NCBI Taxonomy" id="8630"/>
    <lineage>
        <taxon>Eukaryota</taxon>
        <taxon>Metazoa</taxon>
        <taxon>Chordata</taxon>
        <taxon>Craniata</taxon>
        <taxon>Vertebrata</taxon>
        <taxon>Euteleostomi</taxon>
        <taxon>Lepidosauria</taxon>
        <taxon>Squamata</taxon>
        <taxon>Bifurcata</taxon>
        <taxon>Unidentata</taxon>
        <taxon>Episquamata</taxon>
        <taxon>Toxicofera</taxon>
        <taxon>Serpentes</taxon>
        <taxon>Colubroidea</taxon>
        <taxon>Elapidae</taxon>
        <taxon>Laticaudinae</taxon>
        <taxon>Laticauda</taxon>
    </lineage>
</organism>
<evidence type="ECO:0000259" key="8">
    <source>
        <dbReference type="PROSITE" id="PS51192"/>
    </source>
</evidence>
<keyword evidence="12" id="KW-1185">Reference proteome</keyword>
<dbReference type="GO" id="GO:0019843">
    <property type="term" value="F:rRNA binding"/>
    <property type="evidence" value="ECO:0007669"/>
    <property type="project" value="Ensembl"/>
</dbReference>
<feature type="domain" description="Helicase ATP-binding" evidence="8">
    <location>
        <begin position="225"/>
        <end position="405"/>
    </location>
</feature>
<evidence type="ECO:0000256" key="4">
    <source>
        <dbReference type="ARBA" id="ARBA00022806"/>
    </source>
</evidence>
<gene>
    <name evidence="11" type="primary">DDX28</name>
</gene>
<evidence type="ECO:0000313" key="12">
    <source>
        <dbReference type="Proteomes" id="UP000694406"/>
    </source>
</evidence>
<dbReference type="Pfam" id="PF00270">
    <property type="entry name" value="DEAD"/>
    <property type="match status" value="1"/>
</dbReference>
<evidence type="ECO:0000256" key="2">
    <source>
        <dbReference type="ARBA" id="ARBA00022741"/>
    </source>
</evidence>
<keyword evidence="2" id="KW-0547">Nucleotide-binding</keyword>
<dbReference type="GO" id="GO:0016787">
    <property type="term" value="F:hydrolase activity"/>
    <property type="evidence" value="ECO:0007669"/>
    <property type="project" value="UniProtKB-KW"/>
</dbReference>
<feature type="domain" description="Helicase C-terminal" evidence="9">
    <location>
        <begin position="431"/>
        <end position="581"/>
    </location>
</feature>
<keyword evidence="4" id="KW-0347">Helicase</keyword>
<dbReference type="GO" id="GO:0042645">
    <property type="term" value="C:mitochondrial nucleoid"/>
    <property type="evidence" value="ECO:0007669"/>
    <property type="project" value="Ensembl"/>
</dbReference>
<dbReference type="GO" id="GO:0005524">
    <property type="term" value="F:ATP binding"/>
    <property type="evidence" value="ECO:0007669"/>
    <property type="project" value="UniProtKB-KW"/>
</dbReference>
<dbReference type="PROSITE" id="PS51194">
    <property type="entry name" value="HELICASE_CTER"/>
    <property type="match status" value="1"/>
</dbReference>
<dbReference type="Ensembl" id="ENSLLTT00000007945.1">
    <property type="protein sequence ID" value="ENSLLTP00000007661.1"/>
    <property type="gene ID" value="ENSLLTG00000005694.1"/>
</dbReference>
<dbReference type="GO" id="GO:0005829">
    <property type="term" value="C:cytosol"/>
    <property type="evidence" value="ECO:0007669"/>
    <property type="project" value="Ensembl"/>
</dbReference>
<dbReference type="AlphaFoldDB" id="A0A8C5RUZ0"/>
<dbReference type="GO" id="GO:1902775">
    <property type="term" value="P:mitochondrial large ribosomal subunit assembly"/>
    <property type="evidence" value="ECO:0007669"/>
    <property type="project" value="Ensembl"/>
</dbReference>
<feature type="domain" description="DEAD-box RNA helicase Q" evidence="10">
    <location>
        <begin position="193"/>
        <end position="222"/>
    </location>
</feature>
<dbReference type="PROSITE" id="PS51195">
    <property type="entry name" value="Q_MOTIF"/>
    <property type="match status" value="1"/>
</dbReference>
<dbReference type="GO" id="GO:0035770">
    <property type="term" value="C:ribonucleoprotein granule"/>
    <property type="evidence" value="ECO:0007669"/>
    <property type="project" value="Ensembl"/>
</dbReference>
<evidence type="ECO:0000256" key="5">
    <source>
        <dbReference type="ARBA" id="ARBA00022840"/>
    </source>
</evidence>
<feature type="compositionally biased region" description="Basic and acidic residues" evidence="7">
    <location>
        <begin position="1"/>
        <end position="13"/>
    </location>
</feature>
<feature type="short sequence motif" description="Q motif" evidence="6">
    <location>
        <begin position="193"/>
        <end position="222"/>
    </location>
</feature>
<dbReference type="Gene3D" id="3.40.50.300">
    <property type="entry name" value="P-loop containing nucleotide triphosphate hydrolases"/>
    <property type="match status" value="2"/>
</dbReference>
<reference evidence="11" key="2">
    <citation type="submission" date="2025-09" db="UniProtKB">
        <authorList>
            <consortium name="Ensembl"/>
        </authorList>
    </citation>
    <scope>IDENTIFICATION</scope>
</reference>
<protein>
    <recommendedName>
        <fullName evidence="1">RNA helicase</fullName>
        <ecNumber evidence="1">3.6.4.13</ecNumber>
    </recommendedName>
</protein>
<evidence type="ECO:0000313" key="11">
    <source>
        <dbReference type="Ensembl" id="ENSLLTP00000007661.1"/>
    </source>
</evidence>
<evidence type="ECO:0000259" key="10">
    <source>
        <dbReference type="PROSITE" id="PS51195"/>
    </source>
</evidence>
<dbReference type="GO" id="GO:0003724">
    <property type="term" value="F:RNA helicase activity"/>
    <property type="evidence" value="ECO:0007669"/>
    <property type="project" value="UniProtKB-EC"/>
</dbReference>
<dbReference type="Pfam" id="PF00271">
    <property type="entry name" value="Helicase_C"/>
    <property type="match status" value="1"/>
</dbReference>
<keyword evidence="5" id="KW-0067">ATP-binding</keyword>
<dbReference type="EC" id="3.6.4.13" evidence="1"/>
<dbReference type="SUPFAM" id="SSF52540">
    <property type="entry name" value="P-loop containing nucleoside triphosphate hydrolases"/>
    <property type="match status" value="1"/>
</dbReference>
<dbReference type="SMART" id="SM00490">
    <property type="entry name" value="HELICc"/>
    <property type="match status" value="1"/>
</dbReference>
<dbReference type="GeneTree" id="ENSGT00940000161738"/>
<proteinExistence type="predicted"/>
<dbReference type="PROSITE" id="PS51192">
    <property type="entry name" value="HELICASE_ATP_BIND_1"/>
    <property type="match status" value="1"/>
</dbReference>
<dbReference type="InterPro" id="IPR014001">
    <property type="entry name" value="Helicase_ATP-bd"/>
</dbReference>
<evidence type="ECO:0000259" key="9">
    <source>
        <dbReference type="PROSITE" id="PS51194"/>
    </source>
</evidence>
<dbReference type="PANTHER" id="PTHR47960">
    <property type="entry name" value="DEAD-BOX ATP-DEPENDENT RNA HELICASE 50"/>
    <property type="match status" value="1"/>
</dbReference>
<dbReference type="InterPro" id="IPR011545">
    <property type="entry name" value="DEAD/DEAH_box_helicase_dom"/>
</dbReference>
<sequence length="581" mass="64146">MVFKRLASERQQEARAPLTSSEAASTARPKNPRPFLRHPLATVAFLPFHRSIMALLLSLWGIHGPATAARFPSWRPLAVRGWPVRRASGASPPDEHVVRIPHAWKLRLERPASKPERCGNPETESGASFGEKLLLRSRRRELSQAARHTTGRLERPRLVSDGWKHRLSRGDYFQLERTRKEPPGETSDGDVPSTFLELGLEPRVAASLQDALGISRPTPVQLRTIPALLKGGHALCGAETGSGKTLAYLLPLFQRLLQAPTLPAGNLSGTSPRSLVVVPSRELAGQVRRVAALLADPLDLQVKEIGGGRGTAVIRRWIHEGPSDLLIATPGALSKILKRKMLSLEKLLFLVLDEVDTLLDASFIDLVKDIVQHAFLKDVLVAMGATLPKGLSQMLSESADLSNFTILTGSSLHCLQPHVEQRFIRLKGGEKVAELLQLLKERGSSSGAVIIFCNRARTVNWLGYVLEDHNINHLRLQGEIAADTRAGIFKAFQRGESDILLCTDIASRGLDTIHVELVINYDFPLTLPDYLHRVGRIGRIGSKFLGTAVSFVSHKWDVDLVRKIETAARKRSYQGFFTFCC</sequence>
<dbReference type="InterPro" id="IPR014014">
    <property type="entry name" value="RNA_helicase_DEAD_Q_motif"/>
</dbReference>
<dbReference type="SMART" id="SM00487">
    <property type="entry name" value="DEXDc"/>
    <property type="match status" value="1"/>
</dbReference>
<dbReference type="CDD" id="cd18787">
    <property type="entry name" value="SF2_C_DEAD"/>
    <property type="match status" value="1"/>
</dbReference>
<evidence type="ECO:0000256" key="1">
    <source>
        <dbReference type="ARBA" id="ARBA00012552"/>
    </source>
</evidence>
<accession>A0A8C5RUZ0</accession>
<evidence type="ECO:0000256" key="6">
    <source>
        <dbReference type="PROSITE-ProRule" id="PRU00552"/>
    </source>
</evidence>
<dbReference type="Proteomes" id="UP000694406">
    <property type="component" value="Unplaced"/>
</dbReference>
<dbReference type="InterPro" id="IPR001650">
    <property type="entry name" value="Helicase_C-like"/>
</dbReference>
<evidence type="ECO:0000256" key="7">
    <source>
        <dbReference type="SAM" id="MobiDB-lite"/>
    </source>
</evidence>
<evidence type="ECO:0000256" key="3">
    <source>
        <dbReference type="ARBA" id="ARBA00022801"/>
    </source>
</evidence>
<dbReference type="GO" id="GO:0005654">
    <property type="term" value="C:nucleoplasm"/>
    <property type="evidence" value="ECO:0007669"/>
    <property type="project" value="Ensembl"/>
</dbReference>